<comment type="caution">
    <text evidence="1">The sequence shown here is derived from an EMBL/GenBank/DDBJ whole genome shotgun (WGS) entry which is preliminary data.</text>
</comment>
<accession>A0ABR5F3Z9</accession>
<keyword evidence="2" id="KW-1185">Reference proteome</keyword>
<dbReference type="Proteomes" id="UP000035425">
    <property type="component" value="Unassembled WGS sequence"/>
</dbReference>
<organism evidence="1 2">
    <name type="scientific">Protofrankia coriariae</name>
    <dbReference type="NCBI Taxonomy" id="1562887"/>
    <lineage>
        <taxon>Bacteria</taxon>
        <taxon>Bacillati</taxon>
        <taxon>Actinomycetota</taxon>
        <taxon>Actinomycetes</taxon>
        <taxon>Frankiales</taxon>
        <taxon>Frankiaceae</taxon>
        <taxon>Protofrankia</taxon>
    </lineage>
</organism>
<reference evidence="1 2" key="1">
    <citation type="submission" date="2014-12" db="EMBL/GenBank/DDBJ databases">
        <title>Frankia sp. BMG5.1 draft genome.</title>
        <authorList>
            <person name="Gtari M."/>
            <person name="Ghodhbane-Gtari F."/>
            <person name="Nouioui I."/>
            <person name="Ktari A."/>
            <person name="Hezbri K."/>
            <person name="Mimouni W."/>
            <person name="Sbissi I."/>
            <person name="Ayari A."/>
            <person name="Yamanaka T."/>
            <person name="Normand P."/>
            <person name="Tisa L.S."/>
            <person name="Boudabous A."/>
        </authorList>
    </citation>
    <scope>NUCLEOTIDE SEQUENCE [LARGE SCALE GENOMIC DNA]</scope>
    <source>
        <strain evidence="1 2">BMG5.1</strain>
    </source>
</reference>
<evidence type="ECO:0000313" key="1">
    <source>
        <dbReference type="EMBL" id="KLL11451.1"/>
    </source>
</evidence>
<dbReference type="EMBL" id="JWIO01000014">
    <property type="protein sequence ID" value="KLL11451.1"/>
    <property type="molecule type" value="Genomic_DNA"/>
</dbReference>
<gene>
    <name evidence="1" type="ORF">FrCorBMG51_10105</name>
</gene>
<name>A0ABR5F3Z9_9ACTN</name>
<sequence>MRADGRPDAVLRRPLSVIPALRHPHTFSKRRPSEHWHAINRAINHVASCAANCAADDKTTGK</sequence>
<proteinExistence type="predicted"/>
<evidence type="ECO:0000313" key="2">
    <source>
        <dbReference type="Proteomes" id="UP000035425"/>
    </source>
</evidence>
<protein>
    <submittedName>
        <fullName evidence="1">Uncharacterized protein</fullName>
    </submittedName>
</protein>